<gene>
    <name evidence="7" type="ORF">LSH36_22g10017</name>
</gene>
<protein>
    <recommendedName>
        <fullName evidence="6">Glycosyltransferase family 92 protein</fullName>
        <ecNumber evidence="6">2.4.1.-</ecNumber>
    </recommendedName>
</protein>
<keyword evidence="8" id="KW-1185">Reference proteome</keyword>
<dbReference type="AlphaFoldDB" id="A0AAD9KA69"/>
<keyword evidence="5" id="KW-0472">Membrane</keyword>
<dbReference type="EMBL" id="JAODUP010000022">
    <property type="protein sequence ID" value="KAK2167944.1"/>
    <property type="molecule type" value="Genomic_DNA"/>
</dbReference>
<accession>A0AAD9KA69</accession>
<comment type="subcellular location">
    <subcellularLocation>
        <location evidence="1">Membrane</location>
    </subcellularLocation>
</comment>
<dbReference type="Proteomes" id="UP001208570">
    <property type="component" value="Unassembled WGS sequence"/>
</dbReference>
<evidence type="ECO:0000256" key="4">
    <source>
        <dbReference type="ARBA" id="ARBA00022679"/>
    </source>
</evidence>
<dbReference type="Pfam" id="PF01697">
    <property type="entry name" value="Glyco_transf_92"/>
    <property type="match status" value="1"/>
</dbReference>
<proteinExistence type="inferred from homology"/>
<name>A0AAD9KA69_9ANNE</name>
<comment type="caution">
    <text evidence="7">The sequence shown here is derived from an EMBL/GenBank/DDBJ whole genome shotgun (WGS) entry which is preliminary data.</text>
</comment>
<evidence type="ECO:0000313" key="7">
    <source>
        <dbReference type="EMBL" id="KAK2167944.1"/>
    </source>
</evidence>
<comment type="similarity">
    <text evidence="2 6">Belongs to the glycosyltransferase 92 family.</text>
</comment>
<dbReference type="EC" id="2.4.1.-" evidence="6"/>
<keyword evidence="3 6" id="KW-0328">Glycosyltransferase</keyword>
<evidence type="ECO:0000256" key="1">
    <source>
        <dbReference type="ARBA" id="ARBA00004370"/>
    </source>
</evidence>
<dbReference type="InterPro" id="IPR008166">
    <property type="entry name" value="Glyco_transf_92"/>
</dbReference>
<sequence length="318" mass="36920">MPLIEEKTDNWQTVIKDVAYVYSAFLDLPSRSEYSLIRILGTLRKEELMRVLPSNRRNNYSCHVSFWSSKTSQSVTITSDVYTVRYLGNLEEFNNVQFLCNISVAPTQLHDAVVSLSKITPDTHPNEMKLNQNFRRGAEYNYTVCLEQPLYGEISPSWYIVMVDVDELIVPRHPEDRTWTEMIRRSGCDPDAAFYAGRHVLYNIPPNTTAVNKTSLEVLYKLYRNERVYQFPIRAKYIADTMLVKGDMVTHEIFSSKDNIDKRCVMTLDVGGNHHYRKPPLTIGSDVWVLDDITSKFADLLKRRVNHVEKNVAKQRRQ</sequence>
<evidence type="ECO:0000256" key="2">
    <source>
        <dbReference type="ARBA" id="ARBA00007647"/>
    </source>
</evidence>
<organism evidence="7 8">
    <name type="scientific">Paralvinella palmiformis</name>
    <dbReference type="NCBI Taxonomy" id="53620"/>
    <lineage>
        <taxon>Eukaryota</taxon>
        <taxon>Metazoa</taxon>
        <taxon>Spiralia</taxon>
        <taxon>Lophotrochozoa</taxon>
        <taxon>Annelida</taxon>
        <taxon>Polychaeta</taxon>
        <taxon>Sedentaria</taxon>
        <taxon>Canalipalpata</taxon>
        <taxon>Terebellida</taxon>
        <taxon>Terebelliformia</taxon>
        <taxon>Alvinellidae</taxon>
        <taxon>Paralvinella</taxon>
    </lineage>
</organism>
<evidence type="ECO:0000256" key="6">
    <source>
        <dbReference type="RuleBase" id="RU366017"/>
    </source>
</evidence>
<evidence type="ECO:0000313" key="8">
    <source>
        <dbReference type="Proteomes" id="UP001208570"/>
    </source>
</evidence>
<dbReference type="GO" id="GO:0016757">
    <property type="term" value="F:glycosyltransferase activity"/>
    <property type="evidence" value="ECO:0007669"/>
    <property type="project" value="UniProtKB-UniRule"/>
</dbReference>
<keyword evidence="4 6" id="KW-0808">Transferase</keyword>
<evidence type="ECO:0000256" key="5">
    <source>
        <dbReference type="ARBA" id="ARBA00023136"/>
    </source>
</evidence>
<evidence type="ECO:0000256" key="3">
    <source>
        <dbReference type="ARBA" id="ARBA00022676"/>
    </source>
</evidence>
<reference evidence="7" key="1">
    <citation type="journal article" date="2023" name="Mol. Biol. Evol.">
        <title>Third-Generation Sequencing Reveals the Adaptive Role of the Epigenome in Three Deep-Sea Polychaetes.</title>
        <authorList>
            <person name="Perez M."/>
            <person name="Aroh O."/>
            <person name="Sun Y."/>
            <person name="Lan Y."/>
            <person name="Juniper S.K."/>
            <person name="Young C.R."/>
            <person name="Angers B."/>
            <person name="Qian P.Y."/>
        </authorList>
    </citation>
    <scope>NUCLEOTIDE SEQUENCE</scope>
    <source>
        <strain evidence="7">P08H-3</strain>
    </source>
</reference>
<dbReference type="GO" id="GO:0016020">
    <property type="term" value="C:membrane"/>
    <property type="evidence" value="ECO:0007669"/>
    <property type="project" value="UniProtKB-SubCell"/>
</dbReference>